<dbReference type="OrthoDB" id="1068153at2759"/>
<evidence type="ECO:0000256" key="1">
    <source>
        <dbReference type="SAM" id="Coils"/>
    </source>
</evidence>
<comment type="caution">
    <text evidence="4">The sequence shown here is derived from an EMBL/GenBank/DDBJ whole genome shotgun (WGS) entry which is preliminary data.</text>
</comment>
<keyword evidence="1" id="KW-0175">Coiled coil</keyword>
<proteinExistence type="predicted"/>
<evidence type="ECO:0000313" key="5">
    <source>
        <dbReference type="Proteomes" id="UP000489600"/>
    </source>
</evidence>
<dbReference type="AlphaFoldDB" id="A0A565APX0"/>
<sequence>MAQSASLSQSASSSNIESNNENGVLCNCNRTTKIVRVWTKDNPGRRFYGCPDQKPNGWQHLALVEARDIMREQKEEIKNLKEEVRKLSRDTEGVQDPTAVKEELKQTGKNWHLDSWLGYGSSINNLGDQEL</sequence>
<dbReference type="Pfam" id="PF25464">
    <property type="entry name" value="DUF7900"/>
    <property type="match status" value="1"/>
</dbReference>
<accession>A0A565APX0</accession>
<keyword evidence="5" id="KW-1185">Reference proteome</keyword>
<reference evidence="4" key="1">
    <citation type="submission" date="2019-07" db="EMBL/GenBank/DDBJ databases">
        <authorList>
            <person name="Dittberner H."/>
        </authorList>
    </citation>
    <scope>NUCLEOTIDE SEQUENCE [LARGE SCALE GENOMIC DNA]</scope>
</reference>
<evidence type="ECO:0000256" key="2">
    <source>
        <dbReference type="SAM" id="MobiDB-lite"/>
    </source>
</evidence>
<feature type="domain" description="DUF7900" evidence="3">
    <location>
        <begin position="54"/>
        <end position="92"/>
    </location>
</feature>
<dbReference type="Proteomes" id="UP000489600">
    <property type="component" value="Unassembled WGS sequence"/>
</dbReference>
<gene>
    <name evidence="4" type="ORF">ANE_LOCUS1911</name>
</gene>
<evidence type="ECO:0000313" key="4">
    <source>
        <dbReference type="EMBL" id="VVA91466.1"/>
    </source>
</evidence>
<dbReference type="EMBL" id="CABITT030000001">
    <property type="protein sequence ID" value="VVA91466.1"/>
    <property type="molecule type" value="Genomic_DNA"/>
</dbReference>
<dbReference type="PANTHER" id="PTHR33248">
    <property type="entry name" value="ZINC ION-BINDING PROTEIN"/>
    <property type="match status" value="1"/>
</dbReference>
<protein>
    <recommendedName>
        <fullName evidence="3">DUF7900 domain-containing protein</fullName>
    </recommendedName>
</protein>
<organism evidence="4 5">
    <name type="scientific">Arabis nemorensis</name>
    <dbReference type="NCBI Taxonomy" id="586526"/>
    <lineage>
        <taxon>Eukaryota</taxon>
        <taxon>Viridiplantae</taxon>
        <taxon>Streptophyta</taxon>
        <taxon>Embryophyta</taxon>
        <taxon>Tracheophyta</taxon>
        <taxon>Spermatophyta</taxon>
        <taxon>Magnoliopsida</taxon>
        <taxon>eudicotyledons</taxon>
        <taxon>Gunneridae</taxon>
        <taxon>Pentapetalae</taxon>
        <taxon>rosids</taxon>
        <taxon>malvids</taxon>
        <taxon>Brassicales</taxon>
        <taxon>Brassicaceae</taxon>
        <taxon>Arabideae</taxon>
        <taxon>Arabis</taxon>
    </lineage>
</organism>
<evidence type="ECO:0000259" key="3">
    <source>
        <dbReference type="Pfam" id="PF25464"/>
    </source>
</evidence>
<feature type="region of interest" description="Disordered" evidence="2">
    <location>
        <begin position="1"/>
        <end position="22"/>
    </location>
</feature>
<name>A0A565APX0_9BRAS</name>
<dbReference type="InterPro" id="IPR057222">
    <property type="entry name" value="DUF7900"/>
</dbReference>
<feature type="coiled-coil region" evidence="1">
    <location>
        <begin position="63"/>
        <end position="90"/>
    </location>
</feature>